<dbReference type="RefSeq" id="WP_189758753.1">
    <property type="nucleotide sequence ID" value="NZ_CAWPOC010000124.1"/>
</dbReference>
<dbReference type="SUPFAM" id="SSF55073">
    <property type="entry name" value="Nucleotide cyclase"/>
    <property type="match status" value="1"/>
</dbReference>
<proteinExistence type="predicted"/>
<sequence length="272" mass="30981">MKEKNKIIQHHFDNDLIKLINFNLDCAEKEWQQVRHKLNKNETNISMDWINNNFHQHVDSNNNVITTELNSEYSHKDSVKPVPEKEMVQTFIPGYPVLENNKPEVDEFVVFMMDMRNSSSSFKQRPTATIECGLQRIFYETSALIPAVVYTAAQESGKMTELLGDGALILFHIKPNNRVNIINKAYMAGKQCINNTINHVNAILWDRYNLPPLKIGIGLAYGTAIVKVININGHHPKVIGQCVWEATKLSHGENTIGLSEEIQKILNLNKSC</sequence>
<organism evidence="1 2">
    <name type="scientific">Xenorhabdus griffiniae</name>
    <dbReference type="NCBI Taxonomy" id="351672"/>
    <lineage>
        <taxon>Bacteria</taxon>
        <taxon>Pseudomonadati</taxon>
        <taxon>Pseudomonadota</taxon>
        <taxon>Gammaproteobacteria</taxon>
        <taxon>Enterobacterales</taxon>
        <taxon>Morganellaceae</taxon>
        <taxon>Xenorhabdus</taxon>
    </lineage>
</organism>
<evidence type="ECO:0008006" key="3">
    <source>
        <dbReference type="Google" id="ProtNLM"/>
    </source>
</evidence>
<accession>A0ABY9XJ08</accession>
<dbReference type="GeneID" id="88854363"/>
<reference evidence="1 2" key="1">
    <citation type="journal article" date="2023" name="Access Microbiol">
        <title>The genome of a steinernematid-associated Pseudomonas piscis bacterium encodes the biosynthesis of insect toxins.</title>
        <authorList>
            <person name="Awori R.M."/>
            <person name="Hendre P."/>
            <person name="Amugune N.O."/>
        </authorList>
    </citation>
    <scope>NUCLEOTIDE SEQUENCE [LARGE SCALE GENOMIC DNA]</scope>
    <source>
        <strain evidence="1 2">97</strain>
    </source>
</reference>
<keyword evidence="2" id="KW-1185">Reference proteome</keyword>
<dbReference type="EMBL" id="CP133647">
    <property type="protein sequence ID" value="WNH02601.1"/>
    <property type="molecule type" value="Genomic_DNA"/>
</dbReference>
<gene>
    <name evidence="1" type="ORF">QL112_002360</name>
</gene>
<name>A0ABY9XJ08_9GAMM</name>
<evidence type="ECO:0000313" key="1">
    <source>
        <dbReference type="EMBL" id="WNH02601.1"/>
    </source>
</evidence>
<dbReference type="Gene3D" id="3.30.70.1230">
    <property type="entry name" value="Nucleotide cyclase"/>
    <property type="match status" value="1"/>
</dbReference>
<dbReference type="Proteomes" id="UP001300348">
    <property type="component" value="Chromosome"/>
</dbReference>
<evidence type="ECO:0000313" key="2">
    <source>
        <dbReference type="Proteomes" id="UP001300348"/>
    </source>
</evidence>
<protein>
    <recommendedName>
        <fullName evidence="3">Guanylate cyclase domain-containing protein</fullName>
    </recommendedName>
</protein>
<dbReference type="InterPro" id="IPR029787">
    <property type="entry name" value="Nucleotide_cyclase"/>
</dbReference>